<comment type="caution">
    <text evidence="1">The sequence shown here is derived from an EMBL/GenBank/DDBJ whole genome shotgun (WGS) entry which is preliminary data.</text>
</comment>
<dbReference type="InterPro" id="IPR051026">
    <property type="entry name" value="PI/PC_transfer"/>
</dbReference>
<dbReference type="Gene3D" id="3.40.525.10">
    <property type="entry name" value="CRAL-TRIO lipid binding domain"/>
    <property type="match status" value="1"/>
</dbReference>
<accession>A0A830DE26</accession>
<sequence length="205" mass="23398">MNFKSLEIVLVSEDERGKRSDHETMFEDEKRRRRMRSLRKKAMSPSNKITHSLRRNSKRVAHCQFGSMFTEEIVDEEEVKAVNAFRQDLTERDLLPARYDDYHTLLSQLPDFLGGSCSCPNEGGCLGSNKGPWNDAQLIKLVHALHDDEAIYSKNTESETKLIDSKGLCSEIVPVSFSGSNDFKFNPIDMKVVRNVCELMICFTA</sequence>
<keyword evidence="2" id="KW-1185">Reference proteome</keyword>
<gene>
    <name evidence="1" type="ORF">PHJA_002599100</name>
</gene>
<dbReference type="PANTHER" id="PTHR45657:SF43">
    <property type="entry name" value="PHOSPHATIDYLINOSITOL_PHOSPHATIDYLCHOLINE TRANSFER PROTEIN SFH9"/>
    <property type="match status" value="1"/>
</dbReference>
<name>A0A830DE26_9LAMI</name>
<evidence type="ECO:0000313" key="1">
    <source>
        <dbReference type="EMBL" id="GFQ04552.1"/>
    </source>
</evidence>
<evidence type="ECO:0000313" key="2">
    <source>
        <dbReference type="Proteomes" id="UP000653305"/>
    </source>
</evidence>
<dbReference type="Proteomes" id="UP000653305">
    <property type="component" value="Unassembled WGS sequence"/>
</dbReference>
<proteinExistence type="predicted"/>
<dbReference type="EMBL" id="BMAC01000953">
    <property type="protein sequence ID" value="GFQ04552.1"/>
    <property type="molecule type" value="Genomic_DNA"/>
</dbReference>
<dbReference type="PANTHER" id="PTHR45657">
    <property type="entry name" value="CRAL-TRIO DOMAIN-CONTAINING PROTEIN YKL091C-RELATED"/>
    <property type="match status" value="1"/>
</dbReference>
<dbReference type="AlphaFoldDB" id="A0A830DE26"/>
<protein>
    <submittedName>
        <fullName evidence="1">Phosphatidylinositol/phosphatidylcholine transfer protein sfh9</fullName>
    </submittedName>
</protein>
<reference evidence="1" key="1">
    <citation type="submission" date="2020-07" db="EMBL/GenBank/DDBJ databases">
        <title>Ethylene signaling mediates host invasion by parasitic plants.</title>
        <authorList>
            <person name="Yoshida S."/>
        </authorList>
    </citation>
    <scope>NUCLEOTIDE SEQUENCE</scope>
    <source>
        <strain evidence="1">Okayama</strain>
    </source>
</reference>
<dbReference type="InterPro" id="IPR036865">
    <property type="entry name" value="CRAL-TRIO_dom_sf"/>
</dbReference>
<organism evidence="1 2">
    <name type="scientific">Phtheirospermum japonicum</name>
    <dbReference type="NCBI Taxonomy" id="374723"/>
    <lineage>
        <taxon>Eukaryota</taxon>
        <taxon>Viridiplantae</taxon>
        <taxon>Streptophyta</taxon>
        <taxon>Embryophyta</taxon>
        <taxon>Tracheophyta</taxon>
        <taxon>Spermatophyta</taxon>
        <taxon>Magnoliopsida</taxon>
        <taxon>eudicotyledons</taxon>
        <taxon>Gunneridae</taxon>
        <taxon>Pentapetalae</taxon>
        <taxon>asterids</taxon>
        <taxon>lamiids</taxon>
        <taxon>Lamiales</taxon>
        <taxon>Orobanchaceae</taxon>
        <taxon>Orobanchaceae incertae sedis</taxon>
        <taxon>Phtheirospermum</taxon>
    </lineage>
</organism>
<dbReference type="OrthoDB" id="1434354at2759"/>